<evidence type="ECO:0000256" key="1">
    <source>
        <dbReference type="SAM" id="Phobius"/>
    </source>
</evidence>
<feature type="transmembrane region" description="Helical" evidence="1">
    <location>
        <begin position="136"/>
        <end position="157"/>
    </location>
</feature>
<sequence>MSNFIDNIPNKKTNDFTPITDFDNFRDINKLIEGFAIIDNEDLEHSSYNTRPSYKNEKKNRHVEFLPSSLNDKIDAIIKKEINADKPEQYVVLAKNDNETDKFLLDNHINHVENTYTKQNDSIDNSSKNNKKKMDVVTNVYIGSLTIVALFLVYRFIQKSK</sequence>
<dbReference type="EMBL" id="MN739632">
    <property type="protein sequence ID" value="QHT17172.1"/>
    <property type="molecule type" value="Genomic_DNA"/>
</dbReference>
<organism evidence="2">
    <name type="scientific">viral metagenome</name>
    <dbReference type="NCBI Taxonomy" id="1070528"/>
    <lineage>
        <taxon>unclassified sequences</taxon>
        <taxon>metagenomes</taxon>
        <taxon>organismal metagenomes</taxon>
    </lineage>
</organism>
<proteinExistence type="predicted"/>
<keyword evidence="1" id="KW-0812">Transmembrane</keyword>
<reference evidence="2" key="1">
    <citation type="journal article" date="2020" name="Nature">
        <title>Giant virus diversity and host interactions through global metagenomics.</title>
        <authorList>
            <person name="Schulz F."/>
            <person name="Roux S."/>
            <person name="Paez-Espino D."/>
            <person name="Jungbluth S."/>
            <person name="Walsh D.A."/>
            <person name="Denef V.J."/>
            <person name="McMahon K.D."/>
            <person name="Konstantinidis K.T."/>
            <person name="Eloe-Fadrosh E.A."/>
            <person name="Kyrpides N.C."/>
            <person name="Woyke T."/>
        </authorList>
    </citation>
    <scope>NUCLEOTIDE SEQUENCE</scope>
    <source>
        <strain evidence="2">GVMAG-M-3300023174-24</strain>
    </source>
</reference>
<name>A0A6C0DLE9_9ZZZZ</name>
<keyword evidence="1" id="KW-0472">Membrane</keyword>
<protein>
    <submittedName>
        <fullName evidence="2">Uncharacterized protein</fullName>
    </submittedName>
</protein>
<dbReference type="AlphaFoldDB" id="A0A6C0DLE9"/>
<evidence type="ECO:0000313" key="2">
    <source>
        <dbReference type="EMBL" id="QHT17172.1"/>
    </source>
</evidence>
<keyword evidence="1" id="KW-1133">Transmembrane helix</keyword>
<accession>A0A6C0DLE9</accession>